<accession>A0A516R2P8</accession>
<dbReference type="Pfam" id="PF15956">
    <property type="entry name" value="DUF4760"/>
    <property type="match status" value="1"/>
</dbReference>
<feature type="transmembrane region" description="Helical" evidence="1">
    <location>
        <begin position="6"/>
        <end position="27"/>
    </location>
</feature>
<dbReference type="Proteomes" id="UP000316806">
    <property type="component" value="Chromosome"/>
</dbReference>
<evidence type="ECO:0008006" key="4">
    <source>
        <dbReference type="Google" id="ProtNLM"/>
    </source>
</evidence>
<dbReference type="InterPro" id="IPR031876">
    <property type="entry name" value="DUF4760"/>
</dbReference>
<proteinExistence type="predicted"/>
<reference evidence="2 3" key="1">
    <citation type="journal article" date="2019" name="J. Ind. Microbiol. Biotechnol.">
        <title>The complete genomic sequence of Streptomyces spectabilis NRRL-2792 and identification of secondary metabolite biosynthetic gene clusters.</title>
        <authorList>
            <person name="Sinha A."/>
            <person name="Phillips-Salemka S."/>
            <person name="Niraula T.A."/>
            <person name="Short K.A."/>
            <person name="Niraula N.P."/>
        </authorList>
    </citation>
    <scope>NUCLEOTIDE SEQUENCE [LARGE SCALE GENOMIC DNA]</scope>
    <source>
        <strain evidence="2 3">NRRL 2792</strain>
    </source>
</reference>
<evidence type="ECO:0000313" key="2">
    <source>
        <dbReference type="EMBL" id="QDQ09938.1"/>
    </source>
</evidence>
<gene>
    <name evidence="2" type="ORF">FH965_04665</name>
</gene>
<evidence type="ECO:0000256" key="1">
    <source>
        <dbReference type="SAM" id="Phobius"/>
    </source>
</evidence>
<keyword evidence="1" id="KW-1133">Transmembrane helix</keyword>
<evidence type="ECO:0000313" key="3">
    <source>
        <dbReference type="Proteomes" id="UP000316806"/>
    </source>
</evidence>
<keyword evidence="1" id="KW-0812">Transmembrane</keyword>
<dbReference type="RefSeq" id="WP_144001514.1">
    <property type="nucleotide sequence ID" value="NZ_CP040916.1"/>
</dbReference>
<sequence length="177" mass="19687">MESASWAVTALSMLVAMSALMVSLWSARRQAADAQKAAIMRFVAEFIVVSRTEEFQAAQRAVVADLKGESAPDPQGGISGLPEPLQSQVKRVGGFYQDLGTLVVLGVVPEYLVVALHYRFLRDVWLAIWPYLERERIFLNSQNAGSVWGSFEHLAACALNTPFAHVSKRFRRRTYVV</sequence>
<keyword evidence="1" id="KW-0472">Membrane</keyword>
<dbReference type="EMBL" id="CP040916">
    <property type="protein sequence ID" value="QDQ09938.1"/>
    <property type="molecule type" value="Genomic_DNA"/>
</dbReference>
<protein>
    <recommendedName>
        <fullName evidence="4">DUF4760 domain-containing protein</fullName>
    </recommendedName>
</protein>
<dbReference type="AlphaFoldDB" id="A0A516R2P8"/>
<name>A0A516R2P8_STRST</name>
<organism evidence="2 3">
    <name type="scientific">Streptomyces spectabilis</name>
    <dbReference type="NCBI Taxonomy" id="68270"/>
    <lineage>
        <taxon>Bacteria</taxon>
        <taxon>Bacillati</taxon>
        <taxon>Actinomycetota</taxon>
        <taxon>Actinomycetes</taxon>
        <taxon>Kitasatosporales</taxon>
        <taxon>Streptomycetaceae</taxon>
        <taxon>Streptomyces</taxon>
    </lineage>
</organism>